<dbReference type="InterPro" id="IPR012885">
    <property type="entry name" value="F-box_Sdz-33"/>
</dbReference>
<evidence type="ECO:0000313" key="3">
    <source>
        <dbReference type="Proteomes" id="UP000008281"/>
    </source>
</evidence>
<dbReference type="HOGENOM" id="CLU_028840_1_0_1"/>
<accession>E3NEE1</accession>
<dbReference type="OrthoDB" id="1107553at2759"/>
<dbReference type="FunCoup" id="E3NEE1">
    <property type="interactions" value="1092"/>
</dbReference>
<proteinExistence type="predicted"/>
<organism evidence="3">
    <name type="scientific">Caenorhabditis remanei</name>
    <name type="common">Caenorhabditis vulgaris</name>
    <dbReference type="NCBI Taxonomy" id="31234"/>
    <lineage>
        <taxon>Eukaryota</taxon>
        <taxon>Metazoa</taxon>
        <taxon>Ecdysozoa</taxon>
        <taxon>Nematoda</taxon>
        <taxon>Chromadorea</taxon>
        <taxon>Rhabditida</taxon>
        <taxon>Rhabditina</taxon>
        <taxon>Rhabditomorpha</taxon>
        <taxon>Rhabditoidea</taxon>
        <taxon>Rhabditidae</taxon>
        <taxon>Peloderinae</taxon>
        <taxon>Caenorhabditis</taxon>
    </lineage>
</organism>
<keyword evidence="3" id="KW-1185">Reference proteome</keyword>
<protein>
    <recommendedName>
        <fullName evidence="1">F-box domain-containing protein</fullName>
    </recommendedName>
</protein>
<gene>
    <name evidence="2" type="ORF">CRE_06137</name>
</gene>
<dbReference type="AlphaFoldDB" id="E3NEE1"/>
<dbReference type="PANTHER" id="PTHR22899:SF0">
    <property type="entry name" value="F-BOX ASSOCIATED DOMAIN-CONTAINING PROTEIN-RELATED"/>
    <property type="match status" value="1"/>
</dbReference>
<reference evidence="2" key="1">
    <citation type="submission" date="2007-07" db="EMBL/GenBank/DDBJ databases">
        <title>PCAP assembly of the Caenorhabditis remanei genome.</title>
        <authorList>
            <consortium name="The Caenorhabditis remanei Sequencing Consortium"/>
            <person name="Wilson R.K."/>
        </authorList>
    </citation>
    <scope>NUCLEOTIDE SEQUENCE [LARGE SCALE GENOMIC DNA]</scope>
    <source>
        <strain evidence="2">PB4641</strain>
    </source>
</reference>
<dbReference type="InterPro" id="IPR001810">
    <property type="entry name" value="F-box_dom"/>
</dbReference>
<dbReference type="Proteomes" id="UP000008281">
    <property type="component" value="Unassembled WGS sequence"/>
</dbReference>
<dbReference type="EMBL" id="DS268620">
    <property type="protein sequence ID" value="EFO94563.1"/>
    <property type="molecule type" value="Genomic_DNA"/>
</dbReference>
<dbReference type="PANTHER" id="PTHR22899">
    <property type="entry name" value="CYCLIN-RELATED F-BOX FAMILY"/>
    <property type="match status" value="1"/>
</dbReference>
<evidence type="ECO:0000313" key="2">
    <source>
        <dbReference type="EMBL" id="EFO94563.1"/>
    </source>
</evidence>
<dbReference type="InterPro" id="IPR053222">
    <property type="entry name" value="Zygotic_Embryogenesis-Asso"/>
</dbReference>
<feature type="domain" description="F-box" evidence="1">
    <location>
        <begin position="4"/>
        <end position="50"/>
    </location>
</feature>
<dbReference type="Pfam" id="PF00646">
    <property type="entry name" value="F-box"/>
    <property type="match status" value="1"/>
</dbReference>
<dbReference type="InParanoid" id="E3NEE1"/>
<sequence length="335" mass="39374">MEPSFPLFRLPDNAIVHVLGNMYFDHLLNISFVSTKARTLVTSTLLEADLINIKVSRFIDIEVRFRNKTTMHLYFYYDGNDQNAAQPVDDPNRLSPVDITLPVVASLLFNYIPIHSSTPFNFIDWMNHIQTIFCFAKPPGVRFYHECERFDVQYLKEAIGNVDVLRVESEVTLIYSKEILKYFNTPNELFLERNPLEKVSETQKIFIQNFKMFEFDDVYSLDDLLMVNSEKVRFRHPISQKQFNRFVKLWINGSNQRQQYMLLAINKNDFVSGEVYLKGIKCMEMKEEAKKEIREKHRLMESVDMIKIKRKDGTIAVIGIKDSGDTLYVHFIVQH</sequence>
<evidence type="ECO:0000259" key="1">
    <source>
        <dbReference type="PROSITE" id="PS50181"/>
    </source>
</evidence>
<name>E3NEE1_CAERE</name>
<dbReference type="PROSITE" id="PS50181">
    <property type="entry name" value="FBOX"/>
    <property type="match status" value="1"/>
</dbReference>
<dbReference type="Pfam" id="PF07735">
    <property type="entry name" value="FBA_2"/>
    <property type="match status" value="1"/>
</dbReference>